<keyword evidence="3" id="KW-1185">Reference proteome</keyword>
<keyword evidence="1" id="KW-0732">Signal</keyword>
<organism evidence="2 3">
    <name type="scientific">Natranaerovirga hydrolytica</name>
    <dbReference type="NCBI Taxonomy" id="680378"/>
    <lineage>
        <taxon>Bacteria</taxon>
        <taxon>Bacillati</taxon>
        <taxon>Bacillota</taxon>
        <taxon>Clostridia</taxon>
        <taxon>Lachnospirales</taxon>
        <taxon>Natranaerovirgaceae</taxon>
        <taxon>Natranaerovirga</taxon>
    </lineage>
</organism>
<sequence>MKTKYFSLILVLSLIFSSSVIAQEEDNINLDLGLVEVNIDYMTEEITTKEALVEYLREQISGFEIGEFTNRGFPPPLNFEDTITQLDMLYGDLYPVNNWFSGYHNYNPEHNLNKDVFENTSSMVFGEPHTKDINGNDTYLGYVIDPITHNTHLVLNHYRPDEYGDGTSIIDGDWNLVANPWNRDNLINGNHSYLEEVVKYNVDYDNEINHRAEQETLENILISMEIHR</sequence>
<dbReference type="RefSeq" id="WP_132280268.1">
    <property type="nucleotide sequence ID" value="NZ_SMGQ01000011.1"/>
</dbReference>
<dbReference type="Proteomes" id="UP000294545">
    <property type="component" value="Unassembled WGS sequence"/>
</dbReference>
<evidence type="ECO:0000256" key="1">
    <source>
        <dbReference type="SAM" id="SignalP"/>
    </source>
</evidence>
<gene>
    <name evidence="2" type="ORF">EDC19_0588</name>
</gene>
<accession>A0A4R1MZX1</accession>
<evidence type="ECO:0000313" key="3">
    <source>
        <dbReference type="Proteomes" id="UP000294545"/>
    </source>
</evidence>
<evidence type="ECO:0000313" key="2">
    <source>
        <dbReference type="EMBL" id="TCK98170.1"/>
    </source>
</evidence>
<protein>
    <submittedName>
        <fullName evidence="2">Uncharacterized protein</fullName>
    </submittedName>
</protein>
<reference evidence="2 3" key="1">
    <citation type="submission" date="2019-03" db="EMBL/GenBank/DDBJ databases">
        <title>Genomic Encyclopedia of Type Strains, Phase IV (KMG-IV): sequencing the most valuable type-strain genomes for metagenomic binning, comparative biology and taxonomic classification.</title>
        <authorList>
            <person name="Goeker M."/>
        </authorList>
    </citation>
    <scope>NUCLEOTIDE SEQUENCE [LARGE SCALE GENOMIC DNA]</scope>
    <source>
        <strain evidence="2 3">DSM 24176</strain>
    </source>
</reference>
<comment type="caution">
    <text evidence="2">The sequence shown here is derived from an EMBL/GenBank/DDBJ whole genome shotgun (WGS) entry which is preliminary data.</text>
</comment>
<name>A0A4R1MZX1_9FIRM</name>
<feature type="chain" id="PRO_5021023173" evidence="1">
    <location>
        <begin position="23"/>
        <end position="228"/>
    </location>
</feature>
<dbReference type="AlphaFoldDB" id="A0A4R1MZX1"/>
<proteinExistence type="predicted"/>
<dbReference type="EMBL" id="SMGQ01000011">
    <property type="protein sequence ID" value="TCK98170.1"/>
    <property type="molecule type" value="Genomic_DNA"/>
</dbReference>
<feature type="signal peptide" evidence="1">
    <location>
        <begin position="1"/>
        <end position="22"/>
    </location>
</feature>